<evidence type="ECO:0000313" key="3">
    <source>
        <dbReference type="EMBL" id="CAF3922282.1"/>
    </source>
</evidence>
<dbReference type="SMART" id="SM00028">
    <property type="entry name" value="TPR"/>
    <property type="match status" value="5"/>
</dbReference>
<dbReference type="AlphaFoldDB" id="A0A819J5N0"/>
<dbReference type="Gene3D" id="1.25.40.10">
    <property type="entry name" value="Tetratricopeptide repeat domain"/>
    <property type="match status" value="1"/>
</dbReference>
<dbReference type="EMBL" id="CAJNOT010002987">
    <property type="protein sequence ID" value="CAF1357107.1"/>
    <property type="molecule type" value="Genomic_DNA"/>
</dbReference>
<gene>
    <name evidence="3" type="ORF">JBS370_LOCUS21993</name>
    <name evidence="2" type="ORF">RFH988_LOCUS34151</name>
    <name evidence="1" type="ORF">ZHD862_LOCUS30873</name>
</gene>
<evidence type="ECO:0000313" key="4">
    <source>
        <dbReference type="Proteomes" id="UP000663836"/>
    </source>
</evidence>
<dbReference type="InterPro" id="IPR019734">
    <property type="entry name" value="TPR_rpt"/>
</dbReference>
<dbReference type="Proteomes" id="UP000663836">
    <property type="component" value="Unassembled WGS sequence"/>
</dbReference>
<name>A0A819J5N0_9BILA</name>
<proteinExistence type="predicted"/>
<dbReference type="InterPro" id="IPR011990">
    <property type="entry name" value="TPR-like_helical_dom_sf"/>
</dbReference>
<protein>
    <submittedName>
        <fullName evidence="3">Uncharacterized protein</fullName>
    </submittedName>
</protein>
<dbReference type="EMBL" id="CAJNOO010004603">
    <property type="protein sequence ID" value="CAF1387129.1"/>
    <property type="molecule type" value="Genomic_DNA"/>
</dbReference>
<dbReference type="Proteomes" id="UP000663864">
    <property type="component" value="Unassembled WGS sequence"/>
</dbReference>
<accession>A0A819J5N0</accession>
<reference evidence="3" key="1">
    <citation type="submission" date="2021-02" db="EMBL/GenBank/DDBJ databases">
        <authorList>
            <person name="Nowell W R."/>
        </authorList>
    </citation>
    <scope>NUCLEOTIDE SEQUENCE</scope>
</reference>
<sequence length="471" mass="56230">MIQSMPPWFAAFILSYYSEPHNSNQEITQTLNKLKSLIDQEQTDHAIHEKLRLLHLGHLCFQQQNIILALNHWEEVLEIVSHIPSSIETIFNGIIYIQMASVYLKLNNMSKALYAMERGIHCMESYYPLMHRMFASLYMMYGYYLMQNDKHSEAIECWMKSLKNSYFVNNEPFLAIIYTLLALSSIQSGHIDEAQNYCEQARQYPLPNEISREFPNLLDGIPYFKTIFEQMGEDNGRKFLRTIIKYSQDCLSQILPDTNPIPVLTDEQRCIYEELIVIADHYRHREDSTRAEYYYGKALEKMTETESKLMWNVYQKLMRMNNKANEQYRDYFIEQYSKYDDENPKHFQIIVTLQIIMFQFFLAENELNMAFDCLIRGIFITIKSFHYQINIDCQSISDLFDRFFHQNQIVTITSLLTKSIEIYSNEWIQHLQYCLLRYFADDDFYRNLAKIIHHKQIDSTFQEIKSKFDND</sequence>
<evidence type="ECO:0000313" key="2">
    <source>
        <dbReference type="EMBL" id="CAF1387129.1"/>
    </source>
</evidence>
<evidence type="ECO:0000313" key="1">
    <source>
        <dbReference type="EMBL" id="CAF1357107.1"/>
    </source>
</evidence>
<dbReference type="EMBL" id="CAJOBD010003003">
    <property type="protein sequence ID" value="CAF3922282.1"/>
    <property type="molecule type" value="Genomic_DNA"/>
</dbReference>
<dbReference type="SUPFAM" id="SSF48452">
    <property type="entry name" value="TPR-like"/>
    <property type="match status" value="1"/>
</dbReference>
<dbReference type="Proteomes" id="UP000663882">
    <property type="component" value="Unassembled WGS sequence"/>
</dbReference>
<organism evidence="3 4">
    <name type="scientific">Rotaria sordida</name>
    <dbReference type="NCBI Taxonomy" id="392033"/>
    <lineage>
        <taxon>Eukaryota</taxon>
        <taxon>Metazoa</taxon>
        <taxon>Spiralia</taxon>
        <taxon>Gnathifera</taxon>
        <taxon>Rotifera</taxon>
        <taxon>Eurotatoria</taxon>
        <taxon>Bdelloidea</taxon>
        <taxon>Philodinida</taxon>
        <taxon>Philodinidae</taxon>
        <taxon>Rotaria</taxon>
    </lineage>
</organism>
<dbReference type="OrthoDB" id="10063388at2759"/>
<comment type="caution">
    <text evidence="3">The sequence shown here is derived from an EMBL/GenBank/DDBJ whole genome shotgun (WGS) entry which is preliminary data.</text>
</comment>